<evidence type="ECO:0000313" key="5">
    <source>
        <dbReference type="Proteomes" id="UP001595615"/>
    </source>
</evidence>
<protein>
    <submittedName>
        <fullName evidence="4">2OG-Fe(II) oxygenase</fullName>
    </submittedName>
</protein>
<name>A0ABV7XB24_9SPHN</name>
<proteinExistence type="predicted"/>
<feature type="repeat" description="TPR" evidence="3">
    <location>
        <begin position="75"/>
        <end position="108"/>
    </location>
</feature>
<dbReference type="InterPro" id="IPR052346">
    <property type="entry name" value="O-mannosyl-transferase_TMTC"/>
</dbReference>
<dbReference type="Pfam" id="PF13759">
    <property type="entry name" value="2OG-FeII_Oxy_5"/>
    <property type="match status" value="1"/>
</dbReference>
<dbReference type="PANTHER" id="PTHR44227:SF3">
    <property type="entry name" value="PROTEIN O-MANNOSYL-TRANSFERASE TMTC4"/>
    <property type="match status" value="1"/>
</dbReference>
<dbReference type="EMBL" id="JBHRXV010000004">
    <property type="protein sequence ID" value="MFC3712494.1"/>
    <property type="molecule type" value="Genomic_DNA"/>
</dbReference>
<accession>A0ABV7XB24</accession>
<keyword evidence="1" id="KW-0677">Repeat</keyword>
<dbReference type="PANTHER" id="PTHR44227">
    <property type="match status" value="1"/>
</dbReference>
<dbReference type="Proteomes" id="UP001595615">
    <property type="component" value="Unassembled WGS sequence"/>
</dbReference>
<dbReference type="Gene3D" id="2.60.120.620">
    <property type="entry name" value="q2cbj1_9rhob like domain"/>
    <property type="match status" value="1"/>
</dbReference>
<dbReference type="InterPro" id="IPR011990">
    <property type="entry name" value="TPR-like_helical_dom_sf"/>
</dbReference>
<dbReference type="Pfam" id="PF13432">
    <property type="entry name" value="TPR_16"/>
    <property type="match status" value="4"/>
</dbReference>
<dbReference type="InterPro" id="IPR019734">
    <property type="entry name" value="TPR_rpt"/>
</dbReference>
<dbReference type="Pfam" id="PF13181">
    <property type="entry name" value="TPR_8"/>
    <property type="match status" value="1"/>
</dbReference>
<dbReference type="PROSITE" id="PS50005">
    <property type="entry name" value="TPR"/>
    <property type="match status" value="2"/>
</dbReference>
<dbReference type="Gene3D" id="1.25.40.10">
    <property type="entry name" value="Tetratricopeptide repeat domain"/>
    <property type="match status" value="2"/>
</dbReference>
<evidence type="ECO:0000313" key="4">
    <source>
        <dbReference type="EMBL" id="MFC3712494.1"/>
    </source>
</evidence>
<keyword evidence="2 3" id="KW-0802">TPR repeat</keyword>
<comment type="caution">
    <text evidence="4">The sequence shown here is derived from an EMBL/GenBank/DDBJ whole genome shotgun (WGS) entry which is preliminary data.</text>
</comment>
<dbReference type="RefSeq" id="WP_380859463.1">
    <property type="nucleotide sequence ID" value="NZ_JBHRXV010000004.1"/>
</dbReference>
<gene>
    <name evidence="4" type="ORF">ACFOMD_07935</name>
</gene>
<feature type="repeat" description="TPR" evidence="3">
    <location>
        <begin position="143"/>
        <end position="176"/>
    </location>
</feature>
<organism evidence="4 5">
    <name type="scientific">Sphingoaurantiacus capsulatus</name>
    <dbReference type="NCBI Taxonomy" id="1771310"/>
    <lineage>
        <taxon>Bacteria</taxon>
        <taxon>Pseudomonadati</taxon>
        <taxon>Pseudomonadota</taxon>
        <taxon>Alphaproteobacteria</taxon>
        <taxon>Sphingomonadales</taxon>
        <taxon>Sphingosinicellaceae</taxon>
        <taxon>Sphingoaurantiacus</taxon>
    </lineage>
</organism>
<keyword evidence="5" id="KW-1185">Reference proteome</keyword>
<reference evidence="5" key="1">
    <citation type="journal article" date="2019" name="Int. J. Syst. Evol. Microbiol.">
        <title>The Global Catalogue of Microorganisms (GCM) 10K type strain sequencing project: providing services to taxonomists for standard genome sequencing and annotation.</title>
        <authorList>
            <consortium name="The Broad Institute Genomics Platform"/>
            <consortium name="The Broad Institute Genome Sequencing Center for Infectious Disease"/>
            <person name="Wu L."/>
            <person name="Ma J."/>
        </authorList>
    </citation>
    <scope>NUCLEOTIDE SEQUENCE [LARGE SCALE GENOMIC DNA]</scope>
    <source>
        <strain evidence="5">KCTC 42644</strain>
    </source>
</reference>
<evidence type="ECO:0000256" key="2">
    <source>
        <dbReference type="ARBA" id="ARBA00022803"/>
    </source>
</evidence>
<dbReference type="SUPFAM" id="SSF48452">
    <property type="entry name" value="TPR-like"/>
    <property type="match status" value="2"/>
</dbReference>
<dbReference type="SMART" id="SM00028">
    <property type="entry name" value="TPR"/>
    <property type="match status" value="5"/>
</dbReference>
<dbReference type="InterPro" id="IPR012668">
    <property type="entry name" value="CHP02466"/>
</dbReference>
<sequence>MTAGVNLQALFGEANAAFSAGDLERARELARTIIGQAPRVPQVRHLLALVEKRRGDTAAARAQFAAAVELGPNDPQVHNNYANLLSDLGENALALDHYRRAVALKPDFVDALVNLAMTAETEERFVEARQALVAATGHRPDLANAWLMLGLIDRGEGDLEAAVASLDKAVTLAPADSKAARARATVEAERGGTDPAPYYARAEALTPGDLELFIARNAADPGGPPAIERHLTAKVNANPDWLDGHMALAQLRGQTRTVPPETSFEAALADRPRERQLWYGLVALLNRAERHAEARMAIERARVALIGDAEAAQVLDHLEAITADEAGDGAHAAKLLAALPPGDFTLELVRVRHALRHGRPDEAARLVEPLTATGSALAWAYLGTAWRLTGDARHDWLAGDDRLVQTLDIADAMPPLEELAARLRELHVTRSHPIDQSLRGGTQTDGDILIRSEPLMRQVRKALGDAIDLYVSRLPPPDPTHPTLKEPRNGARIVGGWSVRLSAQGFHINHVHPRGWLSSAFYVSLPPGVGEDESDTAGWLSIGVPPAELKLGLPPLRLIRPQPGRLALFPSIMWHGTVPFSDGERLTIAFDVAPRRG</sequence>
<evidence type="ECO:0000256" key="1">
    <source>
        <dbReference type="ARBA" id="ARBA00022737"/>
    </source>
</evidence>
<evidence type="ECO:0000256" key="3">
    <source>
        <dbReference type="PROSITE-ProRule" id="PRU00339"/>
    </source>
</evidence>